<dbReference type="InterPro" id="IPR013783">
    <property type="entry name" value="Ig-like_fold"/>
</dbReference>
<dbReference type="FunFam" id="3.20.20.80:FF:000050">
    <property type="entry name" value="Beta-mannosidase B"/>
    <property type="match status" value="1"/>
</dbReference>
<evidence type="ECO:0000313" key="7">
    <source>
        <dbReference type="Proteomes" id="UP000293865"/>
    </source>
</evidence>
<dbReference type="RefSeq" id="WP_129521157.1">
    <property type="nucleotide sequence ID" value="NZ_SDPN01000021.1"/>
</dbReference>
<proteinExistence type="predicted"/>
<keyword evidence="7" id="KW-1185">Reference proteome</keyword>
<dbReference type="SUPFAM" id="SSF51445">
    <property type="entry name" value="(Trans)glycosidases"/>
    <property type="match status" value="1"/>
</dbReference>
<dbReference type="PANTHER" id="PTHR43730:SF1">
    <property type="entry name" value="BETA-MANNOSIDASE"/>
    <property type="match status" value="1"/>
</dbReference>
<dbReference type="GO" id="GO:0004567">
    <property type="term" value="F:beta-mannosidase activity"/>
    <property type="evidence" value="ECO:0007669"/>
    <property type="project" value="UniProtKB-EC"/>
</dbReference>
<feature type="domain" description="Beta-mannosidase-like galactose-binding" evidence="5">
    <location>
        <begin position="30"/>
        <end position="184"/>
    </location>
</feature>
<keyword evidence="3 6" id="KW-0378">Hydrolase</keyword>
<dbReference type="Proteomes" id="UP000293865">
    <property type="component" value="Unassembled WGS sequence"/>
</dbReference>
<dbReference type="EMBL" id="SDPN01000021">
    <property type="protein sequence ID" value="RXZ69389.1"/>
    <property type="molecule type" value="Genomic_DNA"/>
</dbReference>
<organism evidence="6 7">
    <name type="scientific">Agromyces albus</name>
    <dbReference type="NCBI Taxonomy" id="205332"/>
    <lineage>
        <taxon>Bacteria</taxon>
        <taxon>Bacillati</taxon>
        <taxon>Actinomycetota</taxon>
        <taxon>Actinomycetes</taxon>
        <taxon>Micrococcales</taxon>
        <taxon>Microbacteriaceae</taxon>
        <taxon>Agromyces</taxon>
    </lineage>
</organism>
<dbReference type="InterPro" id="IPR036156">
    <property type="entry name" value="Beta-gal/glucu_dom_sf"/>
</dbReference>
<dbReference type="GO" id="GO:0006516">
    <property type="term" value="P:glycoprotein catabolic process"/>
    <property type="evidence" value="ECO:0007669"/>
    <property type="project" value="TreeGrafter"/>
</dbReference>
<dbReference type="PANTHER" id="PTHR43730">
    <property type="entry name" value="BETA-MANNOSIDASE"/>
    <property type="match status" value="1"/>
</dbReference>
<dbReference type="InterPro" id="IPR054593">
    <property type="entry name" value="Beta-mannosidase-like_N2"/>
</dbReference>
<gene>
    <name evidence="6" type="ORF">ESP51_12100</name>
</gene>
<evidence type="ECO:0000256" key="2">
    <source>
        <dbReference type="ARBA" id="ARBA00012754"/>
    </source>
</evidence>
<evidence type="ECO:0000256" key="4">
    <source>
        <dbReference type="ARBA" id="ARBA00023295"/>
    </source>
</evidence>
<dbReference type="GO" id="GO:0005975">
    <property type="term" value="P:carbohydrate metabolic process"/>
    <property type="evidence" value="ECO:0007669"/>
    <property type="project" value="UniProtKB-ARBA"/>
</dbReference>
<evidence type="ECO:0000313" key="6">
    <source>
        <dbReference type="EMBL" id="RXZ69389.1"/>
    </source>
</evidence>
<accession>A0A4Q2KWP6</accession>
<dbReference type="EC" id="3.2.1.25" evidence="2"/>
<dbReference type="InterPro" id="IPR050887">
    <property type="entry name" value="Beta-mannosidase_GH2"/>
</dbReference>
<comment type="caution">
    <text evidence="6">The sequence shown here is derived from an EMBL/GenBank/DDBJ whole genome shotgun (WGS) entry which is preliminary data.</text>
</comment>
<comment type="catalytic activity">
    <reaction evidence="1">
        <text>Hydrolysis of terminal, non-reducing beta-D-mannose residues in beta-D-mannosides.</text>
        <dbReference type="EC" id="3.2.1.25"/>
    </reaction>
</comment>
<name>A0A4Q2KWP6_9MICO</name>
<dbReference type="SUPFAM" id="SSF49785">
    <property type="entry name" value="Galactose-binding domain-like"/>
    <property type="match status" value="1"/>
</dbReference>
<keyword evidence="4" id="KW-0326">Glycosidase</keyword>
<dbReference type="SUPFAM" id="SSF49303">
    <property type="entry name" value="beta-Galactosidase/glucuronidase domain"/>
    <property type="match status" value="1"/>
</dbReference>
<dbReference type="Pfam" id="PF22666">
    <property type="entry name" value="Glyco_hydro_2_N2"/>
    <property type="match status" value="1"/>
</dbReference>
<protein>
    <recommendedName>
        <fullName evidence="2">beta-mannosidase</fullName>
        <ecNumber evidence="2">3.2.1.25</ecNumber>
    </recommendedName>
</protein>
<sequence length="824" mass="91129">MSFRSLDSAAGADWFLAATAGAAPDAFATEIPARVPGQVHLDLVAAGGIPDPYDGANETQLAWIGRTDWRYRTVFDWHDDGHGRHDLVALGLDTAATIRLNGQLIARTANQHRSYRFDVRDALVEGENELVVEFRAPLDFADEQEQLLGARPHVNHHPFNAMRKMACDFGWDWGIDLSSSGIWKSIGIDSWSGVRIAGVRPLVEVSAPLGDRARGRLDARVSLEWADAASAADTEITVQVAGATATALASAGTTEVGIVVDAGEVDVWWPRGYGAQPRYEVTLSAGDDRWSALVGFRSVQLDTTPDELGTPFTIIVNGRVVNIRGANWIPDDTFVTRVDPERYLSRVTDAVEANMNLLRVWGGGLYEHDDFYDICDQLGVLVWQDFLFACAAYAEEEPMRGEVEAEAREHVARLSRHPSLVLWNGCNENIWGYLEWDWRRRLEGRTWGEGYYFELLPSIVAELDPTRPYSPGSPFSFMRYAHPNDARHGTMHLWDVWNERDYTAYREHEPRFASEFGFQGPPAWTTLTGAVHDEPLDPYGEQMLVHQKADQGNVKLERGLGAHLPKWRDVDEWHFATQLNQARALAFGIEHFRSLYPRNTGQVVWQLNDSWPVISWAAVDFSGIRKPAWHALRRVYGDRLLTVQPHDGGAVLVAHNDHDDPWRGEVQVTRMTLDGDRLAAETHALELGARESARFPLGAEVLATTDAAGEFVLVRAGDGVADALWYFSEDPELKLRSSADALAVEWSTGDGDGETARLTVTASSLVKDLVLQADRIAPGARVDSGLVTLAAGDSHTFVVTGTGGAELTGHDRFPTLCSVNDLIA</sequence>
<dbReference type="Gene3D" id="3.20.20.80">
    <property type="entry name" value="Glycosidases"/>
    <property type="match status" value="1"/>
</dbReference>
<dbReference type="InterPro" id="IPR008979">
    <property type="entry name" value="Galactose-bd-like_sf"/>
</dbReference>
<dbReference type="OrthoDB" id="9758603at2"/>
<evidence type="ECO:0000259" key="5">
    <source>
        <dbReference type="Pfam" id="PF22666"/>
    </source>
</evidence>
<dbReference type="AlphaFoldDB" id="A0A4Q2KWP6"/>
<dbReference type="Gene3D" id="2.60.40.10">
    <property type="entry name" value="Immunoglobulins"/>
    <property type="match status" value="1"/>
</dbReference>
<reference evidence="6 7" key="1">
    <citation type="submission" date="2019-01" db="EMBL/GenBank/DDBJ databases">
        <title>Agromyces.</title>
        <authorList>
            <person name="Li J."/>
        </authorList>
    </citation>
    <scope>NUCLEOTIDE SEQUENCE [LARGE SCALE GENOMIC DNA]</scope>
    <source>
        <strain evidence="6 7">DSM 15934</strain>
    </source>
</reference>
<evidence type="ECO:0000256" key="1">
    <source>
        <dbReference type="ARBA" id="ARBA00000829"/>
    </source>
</evidence>
<dbReference type="Gene3D" id="2.60.120.260">
    <property type="entry name" value="Galactose-binding domain-like"/>
    <property type="match status" value="1"/>
</dbReference>
<dbReference type="InterPro" id="IPR017853">
    <property type="entry name" value="GH"/>
</dbReference>
<evidence type="ECO:0000256" key="3">
    <source>
        <dbReference type="ARBA" id="ARBA00022801"/>
    </source>
</evidence>